<dbReference type="VEuPathDB" id="VectorBase:HLOH_058053"/>
<accession>A0A9J6H5F3</accession>
<evidence type="ECO:0000313" key="2">
    <source>
        <dbReference type="Proteomes" id="UP000821853"/>
    </source>
</evidence>
<sequence length="125" mass="14490">MTFLMLKNTFYVFFFAKTHKPDKHFRPIVSGRGTWQRQLSKFLQSKLSLLKCEDPYLVKNSNEMLEFVLSGNSDNLLDFSVDRKDVYYSLPHDILLKSVEDCIDMFGCVAFENSVGMAADIFLEL</sequence>
<reference evidence="1 2" key="1">
    <citation type="journal article" date="2020" name="Cell">
        <title>Large-Scale Comparative Analyses of Tick Genomes Elucidate Their Genetic Diversity and Vector Capacities.</title>
        <authorList>
            <consortium name="Tick Genome and Microbiome Consortium (TIGMIC)"/>
            <person name="Jia N."/>
            <person name="Wang J."/>
            <person name="Shi W."/>
            <person name="Du L."/>
            <person name="Sun Y."/>
            <person name="Zhan W."/>
            <person name="Jiang J.F."/>
            <person name="Wang Q."/>
            <person name="Zhang B."/>
            <person name="Ji P."/>
            <person name="Bell-Sakyi L."/>
            <person name="Cui X.M."/>
            <person name="Yuan T.T."/>
            <person name="Jiang B.G."/>
            <person name="Yang W.F."/>
            <person name="Lam T.T."/>
            <person name="Chang Q.C."/>
            <person name="Ding S.J."/>
            <person name="Wang X.J."/>
            <person name="Zhu J.G."/>
            <person name="Ruan X.D."/>
            <person name="Zhao L."/>
            <person name="Wei J.T."/>
            <person name="Ye R.Z."/>
            <person name="Que T.C."/>
            <person name="Du C.H."/>
            <person name="Zhou Y.H."/>
            <person name="Cheng J.X."/>
            <person name="Dai P.F."/>
            <person name="Guo W.B."/>
            <person name="Han X.H."/>
            <person name="Huang E.J."/>
            <person name="Li L.F."/>
            <person name="Wei W."/>
            <person name="Gao Y.C."/>
            <person name="Liu J.Z."/>
            <person name="Shao H.Z."/>
            <person name="Wang X."/>
            <person name="Wang C.C."/>
            <person name="Yang T.C."/>
            <person name="Huo Q.B."/>
            <person name="Li W."/>
            <person name="Chen H.Y."/>
            <person name="Chen S.E."/>
            <person name="Zhou L.G."/>
            <person name="Ni X.B."/>
            <person name="Tian J.H."/>
            <person name="Sheng Y."/>
            <person name="Liu T."/>
            <person name="Pan Y.S."/>
            <person name="Xia L.Y."/>
            <person name="Li J."/>
            <person name="Zhao F."/>
            <person name="Cao W.C."/>
        </authorList>
    </citation>
    <scope>NUCLEOTIDE SEQUENCE [LARGE SCALE GENOMIC DNA]</scope>
    <source>
        <strain evidence="1">HaeL-2018</strain>
    </source>
</reference>
<proteinExistence type="predicted"/>
<name>A0A9J6H5F3_HAELO</name>
<comment type="caution">
    <text evidence="1">The sequence shown here is derived from an EMBL/GenBank/DDBJ whole genome shotgun (WGS) entry which is preliminary data.</text>
</comment>
<dbReference type="EMBL" id="JABSTR010000705">
    <property type="protein sequence ID" value="KAH9382942.1"/>
    <property type="molecule type" value="Genomic_DNA"/>
</dbReference>
<keyword evidence="2" id="KW-1185">Reference proteome</keyword>
<organism evidence="1 2">
    <name type="scientific">Haemaphysalis longicornis</name>
    <name type="common">Bush tick</name>
    <dbReference type="NCBI Taxonomy" id="44386"/>
    <lineage>
        <taxon>Eukaryota</taxon>
        <taxon>Metazoa</taxon>
        <taxon>Ecdysozoa</taxon>
        <taxon>Arthropoda</taxon>
        <taxon>Chelicerata</taxon>
        <taxon>Arachnida</taxon>
        <taxon>Acari</taxon>
        <taxon>Parasitiformes</taxon>
        <taxon>Ixodida</taxon>
        <taxon>Ixodoidea</taxon>
        <taxon>Ixodidae</taxon>
        <taxon>Haemaphysalinae</taxon>
        <taxon>Haemaphysalis</taxon>
    </lineage>
</organism>
<dbReference type="Proteomes" id="UP000821853">
    <property type="component" value="Unassembled WGS sequence"/>
</dbReference>
<gene>
    <name evidence="1" type="ORF">HPB48_023575</name>
</gene>
<evidence type="ECO:0000313" key="1">
    <source>
        <dbReference type="EMBL" id="KAH9382942.1"/>
    </source>
</evidence>
<dbReference type="AlphaFoldDB" id="A0A9J6H5F3"/>
<protein>
    <submittedName>
        <fullName evidence="1">Uncharacterized protein</fullName>
    </submittedName>
</protein>